<comment type="caution">
    <text evidence="2">The sequence shown here is derived from an EMBL/GenBank/DDBJ whole genome shotgun (WGS) entry which is preliminary data.</text>
</comment>
<protein>
    <submittedName>
        <fullName evidence="2">Uncharacterized protein</fullName>
    </submittedName>
</protein>
<dbReference type="Proteomes" id="UP000499080">
    <property type="component" value="Unassembled WGS sequence"/>
</dbReference>
<organism evidence="2 5">
    <name type="scientific">Araneus ventricosus</name>
    <name type="common">Orbweaver spider</name>
    <name type="synonym">Epeira ventricosa</name>
    <dbReference type="NCBI Taxonomy" id="182803"/>
    <lineage>
        <taxon>Eukaryota</taxon>
        <taxon>Metazoa</taxon>
        <taxon>Ecdysozoa</taxon>
        <taxon>Arthropoda</taxon>
        <taxon>Chelicerata</taxon>
        <taxon>Arachnida</taxon>
        <taxon>Araneae</taxon>
        <taxon>Araneomorphae</taxon>
        <taxon>Entelegynae</taxon>
        <taxon>Araneoidea</taxon>
        <taxon>Araneidae</taxon>
        <taxon>Araneus</taxon>
    </lineage>
</organism>
<gene>
    <name evidence="4" type="ORF">AVEN_200720_1</name>
    <name evidence="3" type="ORF">AVEN_254417_1</name>
    <name evidence="1" type="ORF">AVEN_42397_1</name>
    <name evidence="2" type="ORF">AVEN_58802_1</name>
</gene>
<keyword evidence="5" id="KW-1185">Reference proteome</keyword>
<reference evidence="2 5" key="1">
    <citation type="journal article" date="2019" name="Sci. Rep.">
        <title>Orb-weaving spider Araneus ventricosus genome elucidates the spidroin gene catalogue.</title>
        <authorList>
            <person name="Kono N."/>
            <person name="Nakamura H."/>
            <person name="Ohtoshi R."/>
            <person name="Moran D.A.P."/>
            <person name="Shinohara A."/>
            <person name="Yoshida Y."/>
            <person name="Fujiwara M."/>
            <person name="Mori M."/>
            <person name="Tomita M."/>
            <person name="Arakawa K."/>
        </authorList>
    </citation>
    <scope>NUCLEOTIDE SEQUENCE [LARGE SCALE GENOMIC DNA]</scope>
</reference>
<evidence type="ECO:0000313" key="3">
    <source>
        <dbReference type="EMBL" id="GBO11219.1"/>
    </source>
</evidence>
<evidence type="ECO:0000313" key="1">
    <source>
        <dbReference type="EMBL" id="GBO07529.1"/>
    </source>
</evidence>
<dbReference type="EMBL" id="BGPR01036148">
    <property type="protein sequence ID" value="GBO11219.1"/>
    <property type="molecule type" value="Genomic_DNA"/>
</dbReference>
<dbReference type="EMBL" id="BGPR01033547">
    <property type="protein sequence ID" value="GBO07529.1"/>
    <property type="molecule type" value="Genomic_DNA"/>
</dbReference>
<dbReference type="AlphaFoldDB" id="A0A4Y2U4I9"/>
<accession>A0A4Y2U4I9</accession>
<evidence type="ECO:0000313" key="4">
    <source>
        <dbReference type="EMBL" id="GBO11257.1"/>
    </source>
</evidence>
<name>A0A4Y2U4I9_ARAVE</name>
<proteinExistence type="predicted"/>
<sequence>MSSFKSLLRRQGGQLRFRPLFCIASVIPKYISSNLKTGRYSNSSIEKNHRNCEISRQNKLEFINELRIIPGAIPNLEELLQYGINRYIDPQLFLAKYLRNIAFVIFSLPHKTPEIKIVCAPLVYSVIRHTLDPDGNG</sequence>
<evidence type="ECO:0000313" key="2">
    <source>
        <dbReference type="EMBL" id="GBO07532.1"/>
    </source>
</evidence>
<dbReference type="EMBL" id="BGPR01036163">
    <property type="protein sequence ID" value="GBO11257.1"/>
    <property type="molecule type" value="Genomic_DNA"/>
</dbReference>
<evidence type="ECO:0000313" key="5">
    <source>
        <dbReference type="Proteomes" id="UP000499080"/>
    </source>
</evidence>
<dbReference type="EMBL" id="BGPR01033549">
    <property type="protein sequence ID" value="GBO07532.1"/>
    <property type="molecule type" value="Genomic_DNA"/>
</dbReference>